<organism evidence="1 2">
    <name type="scientific">Algimonas ampicilliniresistens</name>
    <dbReference type="NCBI Taxonomy" id="1298735"/>
    <lineage>
        <taxon>Bacteria</taxon>
        <taxon>Pseudomonadati</taxon>
        <taxon>Pseudomonadota</taxon>
        <taxon>Alphaproteobacteria</taxon>
        <taxon>Maricaulales</taxon>
        <taxon>Robiginitomaculaceae</taxon>
        <taxon>Algimonas</taxon>
    </lineage>
</organism>
<name>A0ABQ5V852_9PROT</name>
<accession>A0ABQ5V852</accession>
<dbReference type="EMBL" id="BSNK01000001">
    <property type="protein sequence ID" value="GLQ23192.1"/>
    <property type="molecule type" value="Genomic_DNA"/>
</dbReference>
<reference evidence="1" key="2">
    <citation type="submission" date="2023-01" db="EMBL/GenBank/DDBJ databases">
        <title>Draft genome sequence of Algimonas ampicilliniresistens strain NBRC 108219.</title>
        <authorList>
            <person name="Sun Q."/>
            <person name="Mori K."/>
        </authorList>
    </citation>
    <scope>NUCLEOTIDE SEQUENCE</scope>
    <source>
        <strain evidence="1">NBRC 108219</strain>
    </source>
</reference>
<protein>
    <submittedName>
        <fullName evidence="1">Uncharacterized protein</fullName>
    </submittedName>
</protein>
<sequence length="144" mass="16218">MSRYFFAPLIVVLGLALWTITSHVRADVQEKDSFEIWVQDVTADYGHTFEHKWVLPDSLDFDFENTVERTNITPELVGFVPVYSSEVVCVLGPSFSCRNLPHGYSLFQSSTDKNSFLAISYAYKVSLKGCSPKLVSAIQSILKD</sequence>
<dbReference type="Proteomes" id="UP001161391">
    <property type="component" value="Unassembled WGS sequence"/>
</dbReference>
<keyword evidence="2" id="KW-1185">Reference proteome</keyword>
<comment type="caution">
    <text evidence="1">The sequence shown here is derived from an EMBL/GenBank/DDBJ whole genome shotgun (WGS) entry which is preliminary data.</text>
</comment>
<reference evidence="1" key="1">
    <citation type="journal article" date="2014" name="Int. J. Syst. Evol. Microbiol.">
        <title>Complete genome of a new Firmicutes species belonging to the dominant human colonic microbiota ('Ruminococcus bicirculans') reveals two chromosomes and a selective capacity to utilize plant glucans.</title>
        <authorList>
            <consortium name="NISC Comparative Sequencing Program"/>
            <person name="Wegmann U."/>
            <person name="Louis P."/>
            <person name="Goesmann A."/>
            <person name="Henrissat B."/>
            <person name="Duncan S.H."/>
            <person name="Flint H.J."/>
        </authorList>
    </citation>
    <scope>NUCLEOTIDE SEQUENCE</scope>
    <source>
        <strain evidence="1">NBRC 108219</strain>
    </source>
</reference>
<dbReference type="RefSeq" id="WP_284388352.1">
    <property type="nucleotide sequence ID" value="NZ_BSNK01000001.1"/>
</dbReference>
<proteinExistence type="predicted"/>
<evidence type="ECO:0000313" key="1">
    <source>
        <dbReference type="EMBL" id="GLQ23192.1"/>
    </source>
</evidence>
<evidence type="ECO:0000313" key="2">
    <source>
        <dbReference type="Proteomes" id="UP001161391"/>
    </source>
</evidence>
<gene>
    <name evidence="1" type="ORF">GCM10007853_10660</name>
</gene>